<reference evidence="5 6" key="1">
    <citation type="submission" date="2020-07" db="EMBL/GenBank/DDBJ databases">
        <title>Genomic Encyclopedia of Type Strains, Phase IV (KMG-IV): sequencing the most valuable type-strain genomes for metagenomic binning, comparative biology and taxonomic classification.</title>
        <authorList>
            <person name="Goeker M."/>
        </authorList>
    </citation>
    <scope>NUCLEOTIDE SEQUENCE [LARGE SCALE GENOMIC DNA]</scope>
    <source>
        <strain evidence="5 6">DSM 25220</strain>
    </source>
</reference>
<dbReference type="Gene3D" id="3.40.50.10350">
    <property type="entry name" value="Glycerate kinase, domain 1"/>
    <property type="match status" value="1"/>
</dbReference>
<evidence type="ECO:0000313" key="5">
    <source>
        <dbReference type="EMBL" id="MBA2870341.1"/>
    </source>
</evidence>
<dbReference type="Gene3D" id="3.90.1510.10">
    <property type="entry name" value="Glycerate kinase, domain 2"/>
    <property type="match status" value="1"/>
</dbReference>
<keyword evidence="2 4" id="KW-0808">Transferase</keyword>
<dbReference type="EC" id="2.7.1.31" evidence="5"/>
<accession>A0A7W0BVM2</accession>
<gene>
    <name evidence="5" type="ORF">HNQ85_000599</name>
</gene>
<evidence type="ECO:0000256" key="1">
    <source>
        <dbReference type="ARBA" id="ARBA00006284"/>
    </source>
</evidence>
<comment type="caution">
    <text evidence="5">The sequence shown here is derived from an EMBL/GenBank/DDBJ whole genome shotgun (WGS) entry which is preliminary data.</text>
</comment>
<keyword evidence="6" id="KW-1185">Reference proteome</keyword>
<sequence>MTFMNIVIAPDSYKGSLTAIEVGTTIQQAFLSEIPHAGIEVVPMADGGEGTLDSFMYAIGGKRFCVEVTGPLGDKIETEYGVLNDGKTVVIEIAKIAGLPIVPPEKRDPYKTTSYGIGEVMIHAMERGYRQFIIGLGGSATNDGGLGMLQALGVTFIDGNGESVKPFGEAVKEVAIVDFSSLHPLVKECQFQIASDVDNPLCGERGASHVFGPQKGATPRQVFELDKALDHYANVVEKKIGKSYKNVKGAGAAGGLGYAFLLLGGKMMSGSRIIAEVTQLEEKIKRADWVITGEGQSDFQTLYGKVPSYVAAISKQYGAKPILISGGLGTGYEQLYEHFVSCHSIASGPMSLEQCMEQAKELLFTQAKNVARLIKAAGF</sequence>
<evidence type="ECO:0000256" key="3">
    <source>
        <dbReference type="ARBA" id="ARBA00022777"/>
    </source>
</evidence>
<dbReference type="Pfam" id="PF02595">
    <property type="entry name" value="Gly_kinase"/>
    <property type="match status" value="1"/>
</dbReference>
<evidence type="ECO:0000256" key="4">
    <source>
        <dbReference type="PIRNR" id="PIRNR006078"/>
    </source>
</evidence>
<dbReference type="NCBIfam" id="TIGR00045">
    <property type="entry name" value="glycerate kinase"/>
    <property type="match status" value="1"/>
</dbReference>
<dbReference type="PANTHER" id="PTHR21599:SF0">
    <property type="entry name" value="GLYCERATE KINASE"/>
    <property type="match status" value="1"/>
</dbReference>
<organism evidence="5 6">
    <name type="scientific">[Anoxybacillus] calidus</name>
    <dbReference type="NCBI Taxonomy" id="575178"/>
    <lineage>
        <taxon>Bacteria</taxon>
        <taxon>Bacillati</taxon>
        <taxon>Bacillota</taxon>
        <taxon>Bacilli</taxon>
        <taxon>Bacillales</taxon>
        <taxon>Anoxybacillaceae</taxon>
        <taxon>Paranoxybacillus</taxon>
    </lineage>
</organism>
<evidence type="ECO:0000256" key="2">
    <source>
        <dbReference type="ARBA" id="ARBA00022679"/>
    </source>
</evidence>
<protein>
    <submittedName>
        <fullName evidence="5">Glycerate kinase</fullName>
        <ecNumber evidence="5">2.7.1.31</ecNumber>
    </submittedName>
</protein>
<keyword evidence="3 4" id="KW-0418">Kinase</keyword>
<dbReference type="InterPro" id="IPR036129">
    <property type="entry name" value="Glycerate_kinase_sf"/>
</dbReference>
<dbReference type="EMBL" id="JACDUU010000001">
    <property type="protein sequence ID" value="MBA2870341.1"/>
    <property type="molecule type" value="Genomic_DNA"/>
</dbReference>
<name>A0A7W0BVM2_9BACL</name>
<dbReference type="PIRSF" id="PIRSF006078">
    <property type="entry name" value="GlxK"/>
    <property type="match status" value="1"/>
</dbReference>
<dbReference type="PANTHER" id="PTHR21599">
    <property type="entry name" value="GLYCERATE KINASE"/>
    <property type="match status" value="1"/>
</dbReference>
<dbReference type="Proteomes" id="UP000580891">
    <property type="component" value="Unassembled WGS sequence"/>
</dbReference>
<proteinExistence type="inferred from homology"/>
<dbReference type="InterPro" id="IPR018193">
    <property type="entry name" value="Glyc_kinase_flavodox-like_fold"/>
</dbReference>
<comment type="similarity">
    <text evidence="1 4">Belongs to the glycerate kinase type-1 family.</text>
</comment>
<dbReference type="GO" id="GO:0031388">
    <property type="term" value="P:organic acid phosphorylation"/>
    <property type="evidence" value="ECO:0007669"/>
    <property type="project" value="UniProtKB-UniRule"/>
</dbReference>
<dbReference type="SUPFAM" id="SSF110738">
    <property type="entry name" value="Glycerate kinase I"/>
    <property type="match status" value="1"/>
</dbReference>
<evidence type="ECO:0000313" key="6">
    <source>
        <dbReference type="Proteomes" id="UP000580891"/>
    </source>
</evidence>
<dbReference type="InterPro" id="IPR018197">
    <property type="entry name" value="Glycerate_kinase_RE-like"/>
</dbReference>
<dbReference type="AlphaFoldDB" id="A0A7W0BVM2"/>
<dbReference type="InterPro" id="IPR004381">
    <property type="entry name" value="Glycerate_kinase"/>
</dbReference>
<dbReference type="GO" id="GO:0008887">
    <property type="term" value="F:glycerate kinase activity"/>
    <property type="evidence" value="ECO:0007669"/>
    <property type="project" value="UniProtKB-UniRule"/>
</dbReference>